<dbReference type="GO" id="GO:0016539">
    <property type="term" value="P:intein-mediated protein splicing"/>
    <property type="evidence" value="ECO:0007669"/>
    <property type="project" value="InterPro"/>
</dbReference>
<dbReference type="Proteomes" id="UP000637002">
    <property type="component" value="Unassembled WGS sequence"/>
</dbReference>
<dbReference type="SMART" id="SM00306">
    <property type="entry name" value="HintN"/>
    <property type="match status" value="1"/>
</dbReference>
<reference evidence="2" key="2">
    <citation type="submission" date="2020-09" db="EMBL/GenBank/DDBJ databases">
        <authorList>
            <person name="Sun Q."/>
            <person name="Zhou Y."/>
        </authorList>
    </citation>
    <scope>NUCLEOTIDE SEQUENCE</scope>
    <source>
        <strain evidence="2">CGMCC 1.12919</strain>
    </source>
</reference>
<feature type="domain" description="Hint" evidence="1">
    <location>
        <begin position="159"/>
        <end position="263"/>
    </location>
</feature>
<reference evidence="2" key="1">
    <citation type="journal article" date="2014" name="Int. J. Syst. Evol. Microbiol.">
        <title>Complete genome sequence of Corynebacterium casei LMG S-19264T (=DSM 44701T), isolated from a smear-ripened cheese.</title>
        <authorList>
            <consortium name="US DOE Joint Genome Institute (JGI-PGF)"/>
            <person name="Walter F."/>
            <person name="Albersmeier A."/>
            <person name="Kalinowski J."/>
            <person name="Ruckert C."/>
        </authorList>
    </citation>
    <scope>NUCLEOTIDE SEQUENCE</scope>
    <source>
        <strain evidence="2">CGMCC 1.12919</strain>
    </source>
</reference>
<gene>
    <name evidence="2" type="ORF">GCM10010994_38820</name>
</gene>
<dbReference type="InterPro" id="IPR003587">
    <property type="entry name" value="Hint_dom_N"/>
</dbReference>
<dbReference type="Pfam" id="PF13403">
    <property type="entry name" value="Hint_2"/>
    <property type="match status" value="1"/>
</dbReference>
<evidence type="ECO:0000313" key="2">
    <source>
        <dbReference type="EMBL" id="GGC76750.1"/>
    </source>
</evidence>
<proteinExistence type="predicted"/>
<dbReference type="Gene3D" id="2.170.16.10">
    <property type="entry name" value="Hedgehog/Intein (Hint) domain"/>
    <property type="match status" value="1"/>
</dbReference>
<organism evidence="2 3">
    <name type="scientific">Chelatococcus reniformis</name>
    <dbReference type="NCBI Taxonomy" id="1494448"/>
    <lineage>
        <taxon>Bacteria</taxon>
        <taxon>Pseudomonadati</taxon>
        <taxon>Pseudomonadota</taxon>
        <taxon>Alphaproteobacteria</taxon>
        <taxon>Hyphomicrobiales</taxon>
        <taxon>Chelatococcaceae</taxon>
        <taxon>Chelatococcus</taxon>
    </lineage>
</organism>
<name>A0A916XJI4_9HYPH</name>
<dbReference type="AlphaFoldDB" id="A0A916XJI4"/>
<dbReference type="InterPro" id="IPR006141">
    <property type="entry name" value="Intein_N"/>
</dbReference>
<dbReference type="SUPFAM" id="SSF51294">
    <property type="entry name" value="Hedgehog/intein (Hint) domain"/>
    <property type="match status" value="1"/>
</dbReference>
<dbReference type="RefSeq" id="WP_188610832.1">
    <property type="nucleotide sequence ID" value="NZ_BMGG01000007.1"/>
</dbReference>
<sequence>MSTAYLDTGTNSVIKVANGGTLVNTGWTGGSGATYEVEGASTLDFSGATAGGGGIVGETVIFSGVGHGTVKLPGGVLDYANPNQSGLTVQGFGSGDLLLFGDAHITEFRTIGNGDGTMTIQAVDVQSVWYTHILSSVTLSGNFDPTHFVFDPALGTVSYACFLAGTMIATPDGEVAVEELRIGDLVLGADGRSRPVRWIGRRQVVAMFADPVQAYPVRIVAGALGGGLPVRDLLLSPDHALLVDGVLVQAGALVNGSSIARVERPDARFTYFHIELDDHALILAEGAPAETFVDNVTRRRFDNYSEYEALFGDGEACIPELELPRIKSARQMPRAMCERLSAEAAALGFLSQAAA</sequence>
<accession>A0A916XJI4</accession>
<dbReference type="EMBL" id="BMGG01000007">
    <property type="protein sequence ID" value="GGC76750.1"/>
    <property type="molecule type" value="Genomic_DNA"/>
</dbReference>
<keyword evidence="3" id="KW-1185">Reference proteome</keyword>
<evidence type="ECO:0000259" key="1">
    <source>
        <dbReference type="SMART" id="SM00306"/>
    </source>
</evidence>
<dbReference type="InterPro" id="IPR036844">
    <property type="entry name" value="Hint_dom_sf"/>
</dbReference>
<evidence type="ECO:0000313" key="3">
    <source>
        <dbReference type="Proteomes" id="UP000637002"/>
    </source>
</evidence>
<dbReference type="PROSITE" id="PS50817">
    <property type="entry name" value="INTEIN_N_TER"/>
    <property type="match status" value="1"/>
</dbReference>
<dbReference type="InterPro" id="IPR028992">
    <property type="entry name" value="Hedgehog/Intein_dom"/>
</dbReference>
<protein>
    <recommendedName>
        <fullName evidence="1">Hint domain-containing protein</fullName>
    </recommendedName>
</protein>
<comment type="caution">
    <text evidence="2">The sequence shown here is derived from an EMBL/GenBank/DDBJ whole genome shotgun (WGS) entry which is preliminary data.</text>
</comment>